<sequence>MSDICQNYDAVLLDQFGVLHDGKKPYSVRTIEAVRMMWEAGIQIFIISNSSRRSAGTIEKLKGLGYDDKWFSGAVTSGDMTHQYLIQRPTEWWKSLGSCCVHLTWGSRGSISLEGLGLQVVRDISSAEFILVHGTQALGSPVGGQPKETSLDDIKLLLQDCSSLDLPMIVANPDLVTVDGDDLAIMPGTLAKWYENMGGSTYLMGKPSSIIYGEAIGQLGGVDRNRVLAIGDSMEHDIAGGSKAGLDTLFLAGGIHALELKAKLGKNCYDHERLRMLFADYGTVPTYTSAFLSWNS</sequence>
<dbReference type="PANTHER" id="PTHR19288">
    <property type="entry name" value="4-NITROPHENYLPHOSPHATASE-RELATED"/>
    <property type="match status" value="1"/>
</dbReference>
<dbReference type="EMBL" id="BEGY01000001">
    <property type="protein sequence ID" value="GAX72851.1"/>
    <property type="molecule type" value="Genomic_DNA"/>
</dbReference>
<keyword evidence="2" id="KW-1185">Reference proteome</keyword>
<dbReference type="STRING" id="1157962.A0A250WPY0"/>
<evidence type="ECO:0000313" key="2">
    <source>
        <dbReference type="Proteomes" id="UP000232323"/>
    </source>
</evidence>
<protein>
    <submittedName>
        <fullName evidence="1">Uncharacterized protein</fullName>
    </submittedName>
</protein>
<dbReference type="PANTHER" id="PTHR19288:SF90">
    <property type="entry name" value="OS08G0542600 PROTEIN"/>
    <property type="match status" value="1"/>
</dbReference>
<evidence type="ECO:0000313" key="1">
    <source>
        <dbReference type="EMBL" id="GAX72851.1"/>
    </source>
</evidence>
<accession>A0A250WPY0</accession>
<dbReference type="AlphaFoldDB" id="A0A250WPY0"/>
<dbReference type="OrthoDB" id="426235at2759"/>
<reference evidence="1 2" key="1">
    <citation type="submission" date="2017-08" db="EMBL/GenBank/DDBJ databases">
        <title>Acidophilic green algal genome provides insights into adaptation to an acidic environment.</title>
        <authorList>
            <person name="Hirooka S."/>
            <person name="Hirose Y."/>
            <person name="Kanesaki Y."/>
            <person name="Higuchi S."/>
            <person name="Fujiwara T."/>
            <person name="Onuma R."/>
            <person name="Era A."/>
            <person name="Ohbayashi R."/>
            <person name="Uzuka A."/>
            <person name="Nozaki H."/>
            <person name="Yoshikawa H."/>
            <person name="Miyagishima S.Y."/>
        </authorList>
    </citation>
    <scope>NUCLEOTIDE SEQUENCE [LARGE SCALE GENOMIC DNA]</scope>
    <source>
        <strain evidence="1 2">NIES-2499</strain>
    </source>
</reference>
<comment type="caution">
    <text evidence="1">The sequence shown here is derived from an EMBL/GenBank/DDBJ whole genome shotgun (WGS) entry which is preliminary data.</text>
</comment>
<proteinExistence type="predicted"/>
<dbReference type="NCBIfam" id="TIGR01459">
    <property type="entry name" value="HAD-SF-IIA-hyp4"/>
    <property type="match status" value="1"/>
</dbReference>
<dbReference type="InterPro" id="IPR023214">
    <property type="entry name" value="HAD_sf"/>
</dbReference>
<dbReference type="InterPro" id="IPR006356">
    <property type="entry name" value="HAD-SF_hydro_IIA_hyp3"/>
</dbReference>
<dbReference type="SUPFAM" id="SSF56784">
    <property type="entry name" value="HAD-like"/>
    <property type="match status" value="1"/>
</dbReference>
<dbReference type="GO" id="GO:0009507">
    <property type="term" value="C:chloroplast"/>
    <property type="evidence" value="ECO:0007669"/>
    <property type="project" value="TreeGrafter"/>
</dbReference>
<dbReference type="InterPro" id="IPR036412">
    <property type="entry name" value="HAD-like_sf"/>
</dbReference>
<dbReference type="Pfam" id="PF13344">
    <property type="entry name" value="Hydrolase_6"/>
    <property type="match status" value="1"/>
</dbReference>
<dbReference type="Pfam" id="PF13242">
    <property type="entry name" value="Hydrolase_like"/>
    <property type="match status" value="1"/>
</dbReference>
<dbReference type="InterPro" id="IPR006357">
    <property type="entry name" value="HAD-SF_hydro_IIA"/>
</dbReference>
<dbReference type="GO" id="GO:0016791">
    <property type="term" value="F:phosphatase activity"/>
    <property type="evidence" value="ECO:0007669"/>
    <property type="project" value="TreeGrafter"/>
</dbReference>
<dbReference type="Gene3D" id="3.40.50.1000">
    <property type="entry name" value="HAD superfamily/HAD-like"/>
    <property type="match status" value="2"/>
</dbReference>
<organism evidence="1 2">
    <name type="scientific">Chlamydomonas eustigma</name>
    <dbReference type="NCBI Taxonomy" id="1157962"/>
    <lineage>
        <taxon>Eukaryota</taxon>
        <taxon>Viridiplantae</taxon>
        <taxon>Chlorophyta</taxon>
        <taxon>core chlorophytes</taxon>
        <taxon>Chlorophyceae</taxon>
        <taxon>CS clade</taxon>
        <taxon>Chlamydomonadales</taxon>
        <taxon>Chlamydomonadaceae</taxon>
        <taxon>Chlamydomonas</taxon>
    </lineage>
</organism>
<dbReference type="Proteomes" id="UP000232323">
    <property type="component" value="Unassembled WGS sequence"/>
</dbReference>
<gene>
    <name evidence="1" type="ORF">CEUSTIGMA_g306.t1</name>
</gene>
<name>A0A250WPY0_9CHLO</name>